<feature type="transmembrane region" description="Helical" evidence="2">
    <location>
        <begin position="363"/>
        <end position="384"/>
    </location>
</feature>
<protein>
    <recommendedName>
        <fullName evidence="6">F-box domain-containing protein</fullName>
    </recommendedName>
</protein>
<accession>A0A9Q8Z950</accession>
<dbReference type="VEuPathDB" id="FungiDB:yc1106_03372"/>
<evidence type="ECO:0008006" key="6">
    <source>
        <dbReference type="Google" id="ProtNLM"/>
    </source>
</evidence>
<dbReference type="EMBL" id="CP089275">
    <property type="protein sequence ID" value="USP76098.1"/>
    <property type="molecule type" value="Genomic_DNA"/>
</dbReference>
<proteinExistence type="predicted"/>
<evidence type="ECO:0000256" key="2">
    <source>
        <dbReference type="SAM" id="Phobius"/>
    </source>
</evidence>
<evidence type="ECO:0000256" key="3">
    <source>
        <dbReference type="SAM" id="SignalP"/>
    </source>
</evidence>
<organism evidence="4 5">
    <name type="scientific">Curvularia clavata</name>
    <dbReference type="NCBI Taxonomy" id="95742"/>
    <lineage>
        <taxon>Eukaryota</taxon>
        <taxon>Fungi</taxon>
        <taxon>Dikarya</taxon>
        <taxon>Ascomycota</taxon>
        <taxon>Pezizomycotina</taxon>
        <taxon>Dothideomycetes</taxon>
        <taxon>Pleosporomycetidae</taxon>
        <taxon>Pleosporales</taxon>
        <taxon>Pleosporineae</taxon>
        <taxon>Pleosporaceae</taxon>
        <taxon>Curvularia</taxon>
    </lineage>
</organism>
<keyword evidence="3" id="KW-0732">Signal</keyword>
<name>A0A9Q8Z950_CURCL</name>
<reference evidence="4" key="1">
    <citation type="submission" date="2021-12" db="EMBL/GenBank/DDBJ databases">
        <title>Curvularia clavata genome.</title>
        <authorList>
            <person name="Cao Y."/>
        </authorList>
    </citation>
    <scope>NUCLEOTIDE SEQUENCE</scope>
    <source>
        <strain evidence="4">Yc1106</strain>
    </source>
</reference>
<keyword evidence="2" id="KW-0812">Transmembrane</keyword>
<keyword evidence="2" id="KW-0472">Membrane</keyword>
<evidence type="ECO:0000256" key="1">
    <source>
        <dbReference type="SAM" id="MobiDB-lite"/>
    </source>
</evidence>
<evidence type="ECO:0000313" key="5">
    <source>
        <dbReference type="Proteomes" id="UP001056012"/>
    </source>
</evidence>
<keyword evidence="2" id="KW-1133">Transmembrane helix</keyword>
<keyword evidence="5" id="KW-1185">Reference proteome</keyword>
<dbReference type="AlphaFoldDB" id="A0A9Q8Z950"/>
<dbReference type="Proteomes" id="UP001056012">
    <property type="component" value="Chromosome 2"/>
</dbReference>
<feature type="region of interest" description="Disordered" evidence="1">
    <location>
        <begin position="115"/>
        <end position="136"/>
    </location>
</feature>
<feature type="signal peptide" evidence="3">
    <location>
        <begin position="1"/>
        <end position="16"/>
    </location>
</feature>
<dbReference type="OrthoDB" id="3775616at2759"/>
<evidence type="ECO:0000313" key="4">
    <source>
        <dbReference type="EMBL" id="USP76098.1"/>
    </source>
</evidence>
<feature type="chain" id="PRO_5040212698" description="F-box domain-containing protein" evidence="3">
    <location>
        <begin position="17"/>
        <end position="467"/>
    </location>
</feature>
<gene>
    <name evidence="4" type="ORF">yc1106_03372</name>
</gene>
<sequence>MKFLLIVATLTAVALGAPKDPYPAPCGRSDPSGICTTKSTCYKKGGFWVQRDCTFYNVLDIGCCYSIPDENKCLKIIMTPQSLGHQALANEPVLSCEDQSGKYCGATHSRLLKRQRSPEVVHEERKKSRQDSAAGSMPSCPLLVALREYGLVENILSCLCPDDLLALLLCSKSVHQTLLPQPGSLENLLGKLRCPGKGVEIRRRRHVKSTFFYAYECNEYVECGAIDGGAESQPCEKCKVTTCNECRIHCVYQSIFEKPCDDEELPNYSGFILLSPSEVPILSPNHLASTPNTPQWQEPSPGTVPPYHDQGLIDVPLEEESFGPPECVDDFLDLDLGTHTFAGSKEGSACSATNISQQTYVGALHYTSAIAAFAVVFSIDGFVYDVMKKKKRLLATHTLTTWRAAVAGQRGVERYVCGVSAKSRSLTLKTTPSRKQQSTLMLRVLSSNLTDLRQDEIGGSAATSLHP</sequence>
<feature type="compositionally biased region" description="Basic and acidic residues" evidence="1">
    <location>
        <begin position="116"/>
        <end position="130"/>
    </location>
</feature>